<sequence>MKATGREIINGAAWVAVETWGRHLALFAVFVILARHLSPEAFGLAALAMVMPTIVAVPVTRGIPEALIQRPNIESIHFDSAFWLLAVSGSVLSVLVWAFAGVVAAAFGEPVLKDLVRWTSVVIVLQALAAVPAAILKRQLHFRLFALRTLAGTVVGGTIGISMAIAGHGMWSLVWMQVAKAAVETAVILLASAWRPRLRYSHARCRELFGFAGPLIGQSLWTFVNEEMPKVILGSFLGPYAVGVYALARRPLDLLTEAFLGPLTAVTMPAVARVQSEPAKIDAFFNSSIRVAAIAGFPAFLGFAAIAPVAVPFIFGPQWVSGVVAVQILMLLGLQRTIDSICALTLLALGHSGLILKLNISYTVLAVILLTAAVQVDLETTMAALLACNVLLLPVFLFLVHHIAHIDVLKPLTILPRLAVAGLLMFAVVTAWLVVAPESTPQGFLIAGGIIVGAAVYVAAVIVLVRPDLLNARDMLLRLRRPA</sequence>
<dbReference type="AlphaFoldDB" id="A0A3A5K246"/>
<evidence type="ECO:0000256" key="5">
    <source>
        <dbReference type="ARBA" id="ARBA00022989"/>
    </source>
</evidence>
<proteinExistence type="inferred from homology"/>
<feature type="transmembrane region" description="Helical" evidence="7">
    <location>
        <begin position="145"/>
        <end position="167"/>
    </location>
</feature>
<keyword evidence="3" id="KW-1003">Cell membrane</keyword>
<feature type="transmembrane region" description="Helical" evidence="7">
    <location>
        <begin position="313"/>
        <end position="334"/>
    </location>
</feature>
<feature type="transmembrane region" description="Helical" evidence="7">
    <location>
        <begin position="231"/>
        <end position="248"/>
    </location>
</feature>
<accession>A0A3A5K246</accession>
<evidence type="ECO:0000256" key="4">
    <source>
        <dbReference type="ARBA" id="ARBA00022692"/>
    </source>
</evidence>
<keyword evidence="5 7" id="KW-1133">Transmembrane helix</keyword>
<name>A0A3A5K246_9HYPH</name>
<evidence type="ECO:0000256" key="1">
    <source>
        <dbReference type="ARBA" id="ARBA00004651"/>
    </source>
</evidence>
<comment type="caution">
    <text evidence="8">The sequence shown here is derived from an EMBL/GenBank/DDBJ whole genome shotgun (WGS) entry which is preliminary data.</text>
</comment>
<evidence type="ECO:0000256" key="7">
    <source>
        <dbReference type="SAM" id="Phobius"/>
    </source>
</evidence>
<feature type="transmembrane region" description="Helical" evidence="7">
    <location>
        <begin position="415"/>
        <end position="436"/>
    </location>
</feature>
<dbReference type="CDD" id="cd13127">
    <property type="entry name" value="MATE_tuaB_like"/>
    <property type="match status" value="1"/>
</dbReference>
<evidence type="ECO:0000256" key="6">
    <source>
        <dbReference type="ARBA" id="ARBA00023136"/>
    </source>
</evidence>
<feature type="transmembrane region" description="Helical" evidence="7">
    <location>
        <begin position="354"/>
        <end position="376"/>
    </location>
</feature>
<comment type="subcellular location">
    <subcellularLocation>
        <location evidence="1">Cell membrane</location>
        <topology evidence="1">Multi-pass membrane protein</topology>
    </subcellularLocation>
</comment>
<dbReference type="PANTHER" id="PTHR30250">
    <property type="entry name" value="PST FAMILY PREDICTED COLANIC ACID TRANSPORTER"/>
    <property type="match status" value="1"/>
</dbReference>
<dbReference type="Proteomes" id="UP000272706">
    <property type="component" value="Unassembled WGS sequence"/>
</dbReference>
<dbReference type="GO" id="GO:0005886">
    <property type="term" value="C:plasma membrane"/>
    <property type="evidence" value="ECO:0007669"/>
    <property type="project" value="UniProtKB-SubCell"/>
</dbReference>
<keyword evidence="6 7" id="KW-0472">Membrane</keyword>
<feature type="transmembrane region" description="Helical" evidence="7">
    <location>
        <begin position="12"/>
        <end position="35"/>
    </location>
</feature>
<evidence type="ECO:0000256" key="2">
    <source>
        <dbReference type="ARBA" id="ARBA00007430"/>
    </source>
</evidence>
<evidence type="ECO:0000313" key="8">
    <source>
        <dbReference type="EMBL" id="RJT29415.1"/>
    </source>
</evidence>
<protein>
    <submittedName>
        <fullName evidence="8">Lipopolysaccharide biosynthesis protein</fullName>
    </submittedName>
</protein>
<dbReference type="OrthoDB" id="7605542at2"/>
<organism evidence="8 9">
    <name type="scientific">Mesorhizobium waimense</name>
    <dbReference type="NCBI Taxonomy" id="1300307"/>
    <lineage>
        <taxon>Bacteria</taxon>
        <taxon>Pseudomonadati</taxon>
        <taxon>Pseudomonadota</taxon>
        <taxon>Alphaproteobacteria</taxon>
        <taxon>Hyphomicrobiales</taxon>
        <taxon>Phyllobacteriaceae</taxon>
        <taxon>Mesorhizobium</taxon>
    </lineage>
</organism>
<evidence type="ECO:0000313" key="9">
    <source>
        <dbReference type="Proteomes" id="UP000272706"/>
    </source>
</evidence>
<dbReference type="Pfam" id="PF13440">
    <property type="entry name" value="Polysacc_synt_3"/>
    <property type="match status" value="1"/>
</dbReference>
<dbReference type="RefSeq" id="WP_120018203.1">
    <property type="nucleotide sequence ID" value="NZ_QZWZ01000043.1"/>
</dbReference>
<keyword evidence="4 7" id="KW-0812">Transmembrane</keyword>
<feature type="transmembrane region" description="Helical" evidence="7">
    <location>
        <begin position="81"/>
        <end position="106"/>
    </location>
</feature>
<dbReference type="EMBL" id="QZWZ01000043">
    <property type="protein sequence ID" value="RJT29415.1"/>
    <property type="molecule type" value="Genomic_DNA"/>
</dbReference>
<dbReference type="InterPro" id="IPR050833">
    <property type="entry name" value="Poly_Biosynth_Transport"/>
</dbReference>
<dbReference type="PANTHER" id="PTHR30250:SF10">
    <property type="entry name" value="LIPOPOLYSACCHARIDE BIOSYNTHESIS PROTEIN WZXC"/>
    <property type="match status" value="1"/>
</dbReference>
<feature type="transmembrane region" description="Helical" evidence="7">
    <location>
        <begin position="41"/>
        <end position="60"/>
    </location>
</feature>
<reference evidence="8 9" key="1">
    <citation type="submission" date="2018-09" db="EMBL/GenBank/DDBJ databases">
        <title>Mesorhizobium carmichaelinearum sp. nov. isolated from Carmichaelinea spp. root nodules in New Zealand.</title>
        <authorList>
            <person name="De Meyer S.E."/>
        </authorList>
    </citation>
    <scope>NUCLEOTIDE SEQUENCE [LARGE SCALE GENOMIC DNA]</scope>
    <source>
        <strain evidence="8 9">ICMP19557</strain>
    </source>
</reference>
<feature type="transmembrane region" description="Helical" evidence="7">
    <location>
        <begin position="284"/>
        <end position="307"/>
    </location>
</feature>
<feature type="transmembrane region" description="Helical" evidence="7">
    <location>
        <begin position="118"/>
        <end position="136"/>
    </location>
</feature>
<feature type="transmembrane region" description="Helical" evidence="7">
    <location>
        <begin position="442"/>
        <end position="465"/>
    </location>
</feature>
<keyword evidence="9" id="KW-1185">Reference proteome</keyword>
<evidence type="ECO:0000256" key="3">
    <source>
        <dbReference type="ARBA" id="ARBA00022475"/>
    </source>
</evidence>
<feature type="transmembrane region" description="Helical" evidence="7">
    <location>
        <begin position="382"/>
        <end position="403"/>
    </location>
</feature>
<comment type="similarity">
    <text evidence="2">Belongs to the polysaccharide synthase family.</text>
</comment>
<feature type="transmembrane region" description="Helical" evidence="7">
    <location>
        <begin position="173"/>
        <end position="194"/>
    </location>
</feature>
<gene>
    <name evidence="8" type="ORF">D3227_32115</name>
</gene>